<dbReference type="Pfam" id="PF01750">
    <property type="entry name" value="HycI"/>
    <property type="match status" value="1"/>
</dbReference>
<dbReference type="SUPFAM" id="SSF53163">
    <property type="entry name" value="HybD-like"/>
    <property type="match status" value="1"/>
</dbReference>
<accession>A0A1I4PSF8</accession>
<dbReference type="PRINTS" id="PR00446">
    <property type="entry name" value="HYDRGNUPTAKE"/>
</dbReference>
<evidence type="ECO:0000313" key="1">
    <source>
        <dbReference type="EMBL" id="SFM30687.1"/>
    </source>
</evidence>
<keyword evidence="1" id="KW-0645">Protease</keyword>
<dbReference type="InterPro" id="IPR023430">
    <property type="entry name" value="Pept_HybD-like_dom_sf"/>
</dbReference>
<dbReference type="OrthoDB" id="85598at2157"/>
<dbReference type="GO" id="GO:0008047">
    <property type="term" value="F:enzyme activator activity"/>
    <property type="evidence" value="ECO:0007669"/>
    <property type="project" value="InterPro"/>
</dbReference>
<proteinExistence type="predicted"/>
<dbReference type="STRING" id="487685.SAMN04488696_0863"/>
<dbReference type="GO" id="GO:0016485">
    <property type="term" value="P:protein processing"/>
    <property type="evidence" value="ECO:0007669"/>
    <property type="project" value="TreeGrafter"/>
</dbReference>
<evidence type="ECO:0000313" key="2">
    <source>
        <dbReference type="Proteomes" id="UP000198535"/>
    </source>
</evidence>
<dbReference type="Proteomes" id="UP000198535">
    <property type="component" value="Unassembled WGS sequence"/>
</dbReference>
<dbReference type="GO" id="GO:0004175">
    <property type="term" value="F:endopeptidase activity"/>
    <property type="evidence" value="ECO:0007669"/>
    <property type="project" value="TreeGrafter"/>
</dbReference>
<dbReference type="CDD" id="cd00518">
    <property type="entry name" value="H2MP"/>
    <property type="match status" value="1"/>
</dbReference>
<gene>
    <name evidence="1" type="ORF">SAMN04488696_0863</name>
</gene>
<sequence length="145" mass="15384">MGDDGIGIHVIEKLGEMRDELPDDVELIDAGVCGLDLLNMLENTSNVIIVDAVKGAGNVGSVHRLSADDVKGATSNGGLSIHDISLADVLSIAEEVQEMPDQLTIFAIEVEKADEISLDLSEKVQASLDTTVKLVIDEIRAMKAC</sequence>
<organism evidence="1 2">
    <name type="scientific">Methanolobus profundi</name>
    <dbReference type="NCBI Taxonomy" id="487685"/>
    <lineage>
        <taxon>Archaea</taxon>
        <taxon>Methanobacteriati</taxon>
        <taxon>Methanobacteriota</taxon>
        <taxon>Stenosarchaea group</taxon>
        <taxon>Methanomicrobia</taxon>
        <taxon>Methanosarcinales</taxon>
        <taxon>Methanosarcinaceae</taxon>
        <taxon>Methanolobus</taxon>
    </lineage>
</organism>
<protein>
    <submittedName>
        <fullName evidence="1">Hydrogenase maturation protease</fullName>
    </submittedName>
</protein>
<dbReference type="AlphaFoldDB" id="A0A1I4PSF8"/>
<dbReference type="PANTHER" id="PTHR30302:SF7">
    <property type="entry name" value="F420-NONREDUCING HYDROGENASE II"/>
    <property type="match status" value="1"/>
</dbReference>
<reference evidence="2" key="1">
    <citation type="submission" date="2016-10" db="EMBL/GenBank/DDBJ databases">
        <authorList>
            <person name="Varghese N."/>
            <person name="Submissions S."/>
        </authorList>
    </citation>
    <scope>NUCLEOTIDE SEQUENCE [LARGE SCALE GENOMIC DNA]</scope>
    <source>
        <strain evidence="2">Mob M</strain>
    </source>
</reference>
<keyword evidence="2" id="KW-1185">Reference proteome</keyword>
<dbReference type="EMBL" id="FOUJ01000001">
    <property type="protein sequence ID" value="SFM30687.1"/>
    <property type="molecule type" value="Genomic_DNA"/>
</dbReference>
<keyword evidence="1" id="KW-0378">Hydrolase</keyword>
<name>A0A1I4PSF8_9EURY</name>
<dbReference type="InterPro" id="IPR000671">
    <property type="entry name" value="Peptidase_A31"/>
</dbReference>
<dbReference type="PANTHER" id="PTHR30302">
    <property type="entry name" value="HYDROGENASE 1 MATURATION PROTEASE"/>
    <property type="match status" value="1"/>
</dbReference>
<dbReference type="Gene3D" id="3.40.50.1450">
    <property type="entry name" value="HybD-like"/>
    <property type="match status" value="1"/>
</dbReference>
<dbReference type="NCBIfam" id="TIGR00072">
    <property type="entry name" value="hydrog_prot"/>
    <property type="match status" value="1"/>
</dbReference>